<gene>
    <name evidence="1" type="ORF">FKW44_007129</name>
</gene>
<keyword evidence="2" id="KW-1185">Reference proteome</keyword>
<proteinExistence type="predicted"/>
<sequence length="161" mass="18544">MQASVVLQDAERATAMSHNRLFLEKQIQRTDDFHPSSSGKNKKCLPAVRSSAQLQIIYNCFQRVEISSGTFRPIFAHLREIQFKESYFKVKQAYKLTLKVLSPTNMEKTNVILDDDVFHESSSGALKYYAKEDNRPESKDTAQFVESVRTMWNIFNVKTPS</sequence>
<organism evidence="1 2">
    <name type="scientific">Caligus rogercresseyi</name>
    <name type="common">Sea louse</name>
    <dbReference type="NCBI Taxonomy" id="217165"/>
    <lineage>
        <taxon>Eukaryota</taxon>
        <taxon>Metazoa</taxon>
        <taxon>Ecdysozoa</taxon>
        <taxon>Arthropoda</taxon>
        <taxon>Crustacea</taxon>
        <taxon>Multicrustacea</taxon>
        <taxon>Hexanauplia</taxon>
        <taxon>Copepoda</taxon>
        <taxon>Siphonostomatoida</taxon>
        <taxon>Caligidae</taxon>
        <taxon>Caligus</taxon>
    </lineage>
</organism>
<evidence type="ECO:0000313" key="2">
    <source>
        <dbReference type="Proteomes" id="UP000595437"/>
    </source>
</evidence>
<protein>
    <submittedName>
        <fullName evidence="1">LOC100205425</fullName>
    </submittedName>
</protein>
<feature type="non-terminal residue" evidence="1">
    <location>
        <position position="161"/>
    </location>
</feature>
<evidence type="ECO:0000313" key="1">
    <source>
        <dbReference type="EMBL" id="QQP54327.1"/>
    </source>
</evidence>
<dbReference type="Proteomes" id="UP000595437">
    <property type="component" value="Chromosome 4"/>
</dbReference>
<dbReference type="AlphaFoldDB" id="A0A7T8KEA1"/>
<name>A0A7T8KEA1_CALRO</name>
<accession>A0A7T8KEA1</accession>
<reference evidence="2" key="1">
    <citation type="submission" date="2021-01" db="EMBL/GenBank/DDBJ databases">
        <title>Caligus Genome Assembly.</title>
        <authorList>
            <person name="Gallardo-Escarate C."/>
        </authorList>
    </citation>
    <scope>NUCLEOTIDE SEQUENCE [LARGE SCALE GENOMIC DNA]</scope>
</reference>
<dbReference type="EMBL" id="CP045893">
    <property type="protein sequence ID" value="QQP54327.1"/>
    <property type="molecule type" value="Genomic_DNA"/>
</dbReference>
<dbReference type="OrthoDB" id="6771146at2759"/>